<keyword evidence="2" id="KW-1185">Reference proteome</keyword>
<dbReference type="EMBL" id="MU274903">
    <property type="protein sequence ID" value="KAI0092709.1"/>
    <property type="molecule type" value="Genomic_DNA"/>
</dbReference>
<protein>
    <submittedName>
        <fullName evidence="1">Uncharacterized protein</fullName>
    </submittedName>
</protein>
<gene>
    <name evidence="1" type="ORF">BDY19DRAFT_1024521</name>
</gene>
<reference evidence="1" key="1">
    <citation type="journal article" date="2021" name="Environ. Microbiol.">
        <title>Gene family expansions and transcriptome signatures uncover fungal adaptations to wood decay.</title>
        <authorList>
            <person name="Hage H."/>
            <person name="Miyauchi S."/>
            <person name="Viragh M."/>
            <person name="Drula E."/>
            <person name="Min B."/>
            <person name="Chaduli D."/>
            <person name="Navarro D."/>
            <person name="Favel A."/>
            <person name="Norest M."/>
            <person name="Lesage-Meessen L."/>
            <person name="Balint B."/>
            <person name="Merenyi Z."/>
            <person name="de Eugenio L."/>
            <person name="Morin E."/>
            <person name="Martinez A.T."/>
            <person name="Baldrian P."/>
            <person name="Stursova M."/>
            <person name="Martinez M.J."/>
            <person name="Novotny C."/>
            <person name="Magnuson J.K."/>
            <person name="Spatafora J.W."/>
            <person name="Maurice S."/>
            <person name="Pangilinan J."/>
            <person name="Andreopoulos W."/>
            <person name="LaButti K."/>
            <person name="Hundley H."/>
            <person name="Na H."/>
            <person name="Kuo A."/>
            <person name="Barry K."/>
            <person name="Lipzen A."/>
            <person name="Henrissat B."/>
            <person name="Riley R."/>
            <person name="Ahrendt S."/>
            <person name="Nagy L.G."/>
            <person name="Grigoriev I.V."/>
            <person name="Martin F."/>
            <person name="Rosso M.N."/>
        </authorList>
    </citation>
    <scope>NUCLEOTIDE SEQUENCE</scope>
    <source>
        <strain evidence="1">CBS 384.51</strain>
    </source>
</reference>
<sequence>MSSSFFETFIGPTFIMAIFSFILYGVFCAQIYFYWANYNDHAMLQSVVVLVGLLETTHIDLIIHPMYKYLVSWWGDLHAAQKIVPTLTVIFLIEVVHSSDLAIQAIPVTVLAVTLIACIGLALKANMTLGRRFRPTSNSSQDRSRVAKRSTRRIIMSLINLSLSTGVLLVYLNVSKHSTAFGGIALISMELYANSMLASLNARQIIVQAAGNDTKFAVELSLAPSPLQFRTQAITTTDIEDSEVIANKGPNDNVDSKDSASLRVFHAVKEVV</sequence>
<accession>A0ACB8UF87</accession>
<evidence type="ECO:0000313" key="1">
    <source>
        <dbReference type="EMBL" id="KAI0092709.1"/>
    </source>
</evidence>
<organism evidence="1 2">
    <name type="scientific">Irpex rosettiformis</name>
    <dbReference type="NCBI Taxonomy" id="378272"/>
    <lineage>
        <taxon>Eukaryota</taxon>
        <taxon>Fungi</taxon>
        <taxon>Dikarya</taxon>
        <taxon>Basidiomycota</taxon>
        <taxon>Agaricomycotina</taxon>
        <taxon>Agaricomycetes</taxon>
        <taxon>Polyporales</taxon>
        <taxon>Irpicaceae</taxon>
        <taxon>Irpex</taxon>
    </lineage>
</organism>
<name>A0ACB8UF87_9APHY</name>
<proteinExistence type="predicted"/>
<comment type="caution">
    <text evidence="1">The sequence shown here is derived from an EMBL/GenBank/DDBJ whole genome shotgun (WGS) entry which is preliminary data.</text>
</comment>
<evidence type="ECO:0000313" key="2">
    <source>
        <dbReference type="Proteomes" id="UP001055072"/>
    </source>
</evidence>
<dbReference type="Proteomes" id="UP001055072">
    <property type="component" value="Unassembled WGS sequence"/>
</dbReference>